<feature type="domain" description="Calcineurin-like phosphoesterase" evidence="3">
    <location>
        <begin position="3"/>
        <end position="143"/>
    </location>
</feature>
<sequence>MKRILVVSDSHGLTQPLQDIREKHPEVSLFIHCGDSELPREDPALDGYVPVGGNCDFYPGFPDDELIEIAGKKIFVTHGHRHSVKSTLMNLQYKAEELGAKIVCFGHSHSLGAELSGGILFINPGSIRQPRGRRERTYVILGLGDSEVEVRVFDLEDGEIPGLHRIFRIGE</sequence>
<dbReference type="EMBL" id="QWEG01000006">
    <property type="protein sequence ID" value="RHW40668.1"/>
    <property type="molecule type" value="Genomic_DNA"/>
</dbReference>
<gene>
    <name evidence="4" type="ORF">D1B31_10760</name>
</gene>
<dbReference type="InterPro" id="IPR029052">
    <property type="entry name" value="Metallo-depent_PP-like"/>
</dbReference>
<name>A0A417YU42_9BACI</name>
<evidence type="ECO:0000256" key="1">
    <source>
        <dbReference type="ARBA" id="ARBA00008950"/>
    </source>
</evidence>
<keyword evidence="2" id="KW-0479">Metal-binding</keyword>
<dbReference type="EC" id="3.1.4.-" evidence="2"/>
<dbReference type="PANTHER" id="PTHR11124">
    <property type="entry name" value="VACUOLAR SORTING PROTEIN VPS29"/>
    <property type="match status" value="1"/>
</dbReference>
<evidence type="ECO:0000259" key="3">
    <source>
        <dbReference type="Pfam" id="PF12850"/>
    </source>
</evidence>
<comment type="caution">
    <text evidence="4">The sequence shown here is derived from an EMBL/GenBank/DDBJ whole genome shotgun (WGS) entry which is preliminary data.</text>
</comment>
<dbReference type="Gene3D" id="3.60.21.10">
    <property type="match status" value="1"/>
</dbReference>
<dbReference type="Pfam" id="PF12850">
    <property type="entry name" value="Metallophos_2"/>
    <property type="match status" value="1"/>
</dbReference>
<comment type="similarity">
    <text evidence="1 2">Belongs to the metallophosphoesterase superfamily. YfcE family.</text>
</comment>
<dbReference type="GO" id="GO:0016787">
    <property type="term" value="F:hydrolase activity"/>
    <property type="evidence" value="ECO:0007669"/>
    <property type="project" value="UniProtKB-UniRule"/>
</dbReference>
<dbReference type="CDD" id="cd00841">
    <property type="entry name" value="MPP_YfcE"/>
    <property type="match status" value="1"/>
</dbReference>
<comment type="cofactor">
    <cofactor evidence="2">
        <name>a divalent metal cation</name>
        <dbReference type="ChEBI" id="CHEBI:60240"/>
    </cofactor>
</comment>
<dbReference type="OrthoDB" id="9800565at2"/>
<proteinExistence type="inferred from homology"/>
<accession>A0A417YU42</accession>
<keyword evidence="5" id="KW-1185">Reference proteome</keyword>
<dbReference type="RefSeq" id="WP_118920785.1">
    <property type="nucleotide sequence ID" value="NZ_QWEG01000006.1"/>
</dbReference>
<dbReference type="NCBIfam" id="TIGR00040">
    <property type="entry name" value="yfcE"/>
    <property type="match status" value="1"/>
</dbReference>
<evidence type="ECO:0000256" key="2">
    <source>
        <dbReference type="RuleBase" id="RU362039"/>
    </source>
</evidence>
<dbReference type="InterPro" id="IPR041802">
    <property type="entry name" value="MPP_YfcE"/>
</dbReference>
<reference evidence="4 5" key="1">
    <citation type="journal article" date="2017" name="Int. J. Syst. Evol. Microbiol.">
        <title>Bacillus notoginsengisoli sp. nov., a novel bacterium isolated from the rhizosphere of Panax notoginseng.</title>
        <authorList>
            <person name="Zhang M.Y."/>
            <person name="Cheng J."/>
            <person name="Cai Y."/>
            <person name="Zhang T.Y."/>
            <person name="Wu Y.Y."/>
            <person name="Manikprabhu D."/>
            <person name="Li W.J."/>
            <person name="Zhang Y.X."/>
        </authorList>
    </citation>
    <scope>NUCLEOTIDE SEQUENCE [LARGE SCALE GENOMIC DNA]</scope>
    <source>
        <strain evidence="4 5">JCM 30743</strain>
    </source>
</reference>
<dbReference type="InterPro" id="IPR024654">
    <property type="entry name" value="Calcineurin-like_PHP_lpxH"/>
</dbReference>
<evidence type="ECO:0000313" key="4">
    <source>
        <dbReference type="EMBL" id="RHW40668.1"/>
    </source>
</evidence>
<evidence type="ECO:0000313" key="5">
    <source>
        <dbReference type="Proteomes" id="UP000284416"/>
    </source>
</evidence>
<dbReference type="Proteomes" id="UP000284416">
    <property type="component" value="Unassembled WGS sequence"/>
</dbReference>
<dbReference type="InterPro" id="IPR000979">
    <property type="entry name" value="Phosphodiesterase_MJ0936/Vps29"/>
</dbReference>
<dbReference type="AlphaFoldDB" id="A0A417YU42"/>
<dbReference type="SUPFAM" id="SSF56300">
    <property type="entry name" value="Metallo-dependent phosphatases"/>
    <property type="match status" value="1"/>
</dbReference>
<dbReference type="GO" id="GO:0046872">
    <property type="term" value="F:metal ion binding"/>
    <property type="evidence" value="ECO:0007669"/>
    <property type="project" value="UniProtKB-KW"/>
</dbReference>
<organism evidence="4 5">
    <name type="scientific">Neobacillus notoginsengisoli</name>
    <dbReference type="NCBI Taxonomy" id="1578198"/>
    <lineage>
        <taxon>Bacteria</taxon>
        <taxon>Bacillati</taxon>
        <taxon>Bacillota</taxon>
        <taxon>Bacilli</taxon>
        <taxon>Bacillales</taxon>
        <taxon>Bacillaceae</taxon>
        <taxon>Neobacillus</taxon>
    </lineage>
</organism>
<protein>
    <recommendedName>
        <fullName evidence="2">Phosphoesterase</fullName>
        <ecNumber evidence="2">3.1.4.-</ecNumber>
    </recommendedName>
</protein>